<gene>
    <name evidence="5" type="primary">LOC110983262</name>
</gene>
<dbReference type="OrthoDB" id="421993at2759"/>
<evidence type="ECO:0000256" key="1">
    <source>
        <dbReference type="ARBA" id="ARBA00009199"/>
    </source>
</evidence>
<keyword evidence="2" id="KW-0812">Transmembrane</keyword>
<keyword evidence="2" id="KW-1133">Transmembrane helix</keyword>
<dbReference type="InterPro" id="IPR023631">
    <property type="entry name" value="Amidase_dom"/>
</dbReference>
<dbReference type="RefSeq" id="XP_022098076.1">
    <property type="nucleotide sequence ID" value="XM_022242384.1"/>
</dbReference>
<accession>A0A8B7Z3Z7</accession>
<protein>
    <submittedName>
        <fullName evidence="5">Fatty acid amide hydrolase-like</fullName>
    </submittedName>
</protein>
<dbReference type="GeneID" id="110983262"/>
<dbReference type="PANTHER" id="PTHR11895">
    <property type="entry name" value="TRANSAMIDASE"/>
    <property type="match status" value="1"/>
</dbReference>
<sequence length="621" mass="68656">MEQPGQLQSIFAGLVCGVGFTLLLLFWRTERSAGRRKFKKRKLGKADEPVTYNLRAGQGGPALRGKIAKLGLWLVNSYFGRVSGLKDYLMKQGNVFFFRDILMEDPPTVYPLIAWERQREDGSGGGNGGRVDLEPLLVSENKRQESDFRFREIKDYYDGYRSGKLTPSKVAENIIAAITRSENMEPKLRAFIEYNTDEIRKAARESTERFSNKQPLSVLDGIPIGVKDEIRVAGHHLRQGSTFMGQSVSEEDAVVISRLRASGAVIVGVTNMQENGMGTTGINISKYHGTPRNPYNVNHFTGGSSSGSAAAVAAGLCPVAMGTDGGGSVRIPSAFCGVVGFKPTFGRVTWQGSPITFTTVAAQGPLCTSVRDAAIMYAVISGISPCDKYPMVPPPMDLDGFNESDLKGLRLGIDKAYFKHADPEIVICCEKAVRFLESRGAEVVSIQIPELEEARTAHLLTILSEMRFNQQESFWNQLDEQYFENAALMSMIESMTITDFLQAQQQKTRTITFLKEIFKQADVILTPGCAVLAPKINPVYLKEGFTDTKLTTDIMRYAFLANFTGLPALVVPVGYSMQGLPIALQIQGAWWQESKVLRVGRVAEEFLEHVRKPQAHFQILD</sequence>
<dbReference type="SUPFAM" id="SSF75304">
    <property type="entry name" value="Amidase signature (AS) enzymes"/>
    <property type="match status" value="1"/>
</dbReference>
<comment type="similarity">
    <text evidence="1">Belongs to the amidase family.</text>
</comment>
<feature type="transmembrane region" description="Helical" evidence="2">
    <location>
        <begin position="6"/>
        <end position="27"/>
    </location>
</feature>
<dbReference type="AlphaFoldDB" id="A0A8B7Z3Z7"/>
<dbReference type="InterPro" id="IPR036928">
    <property type="entry name" value="AS_sf"/>
</dbReference>
<dbReference type="PROSITE" id="PS00571">
    <property type="entry name" value="AMIDASES"/>
    <property type="match status" value="1"/>
</dbReference>
<organism evidence="4 5">
    <name type="scientific">Acanthaster planci</name>
    <name type="common">Crown-of-thorns starfish</name>
    <dbReference type="NCBI Taxonomy" id="133434"/>
    <lineage>
        <taxon>Eukaryota</taxon>
        <taxon>Metazoa</taxon>
        <taxon>Echinodermata</taxon>
        <taxon>Eleutherozoa</taxon>
        <taxon>Asterozoa</taxon>
        <taxon>Asteroidea</taxon>
        <taxon>Valvatacea</taxon>
        <taxon>Valvatida</taxon>
        <taxon>Acanthasteridae</taxon>
        <taxon>Acanthaster</taxon>
    </lineage>
</organism>
<dbReference type="KEGG" id="aplc:110983262"/>
<feature type="domain" description="Amidase" evidence="3">
    <location>
        <begin position="174"/>
        <end position="597"/>
    </location>
</feature>
<dbReference type="InterPro" id="IPR000120">
    <property type="entry name" value="Amidase"/>
</dbReference>
<keyword evidence="4" id="KW-1185">Reference proteome</keyword>
<dbReference type="Gene3D" id="3.90.1300.10">
    <property type="entry name" value="Amidase signature (AS) domain"/>
    <property type="match status" value="1"/>
</dbReference>
<dbReference type="PANTHER" id="PTHR11895:SF67">
    <property type="entry name" value="AMIDASE DOMAIN-CONTAINING PROTEIN"/>
    <property type="match status" value="1"/>
</dbReference>
<dbReference type="OMA" id="PGWHIDG"/>
<evidence type="ECO:0000256" key="2">
    <source>
        <dbReference type="SAM" id="Phobius"/>
    </source>
</evidence>
<evidence type="ECO:0000313" key="4">
    <source>
        <dbReference type="Proteomes" id="UP000694845"/>
    </source>
</evidence>
<evidence type="ECO:0000313" key="5">
    <source>
        <dbReference type="RefSeq" id="XP_022098076.1"/>
    </source>
</evidence>
<dbReference type="Proteomes" id="UP000694845">
    <property type="component" value="Unplaced"/>
</dbReference>
<evidence type="ECO:0000259" key="3">
    <source>
        <dbReference type="Pfam" id="PF01425"/>
    </source>
</evidence>
<dbReference type="InterPro" id="IPR020556">
    <property type="entry name" value="Amidase_CS"/>
</dbReference>
<keyword evidence="2" id="KW-0472">Membrane</keyword>
<proteinExistence type="inferred from homology"/>
<reference evidence="5" key="1">
    <citation type="submission" date="2025-08" db="UniProtKB">
        <authorList>
            <consortium name="RefSeq"/>
        </authorList>
    </citation>
    <scope>IDENTIFICATION</scope>
</reference>
<dbReference type="GO" id="GO:0003824">
    <property type="term" value="F:catalytic activity"/>
    <property type="evidence" value="ECO:0007669"/>
    <property type="project" value="InterPro"/>
</dbReference>
<dbReference type="Pfam" id="PF01425">
    <property type="entry name" value="Amidase"/>
    <property type="match status" value="1"/>
</dbReference>
<name>A0A8B7Z3Z7_ACAPL</name>